<dbReference type="GO" id="GO:0006508">
    <property type="term" value="P:proteolysis"/>
    <property type="evidence" value="ECO:0007669"/>
    <property type="project" value="InterPro"/>
</dbReference>
<dbReference type="SUPFAM" id="SSF52540">
    <property type="entry name" value="P-loop containing nucleoside triphosphate hydrolases"/>
    <property type="match status" value="1"/>
</dbReference>
<evidence type="ECO:0000313" key="15">
    <source>
        <dbReference type="EMBL" id="MCW0343070.1"/>
    </source>
</evidence>
<comment type="similarity">
    <text evidence="2">Belongs to the ABC transporter superfamily. Drug exporter-2 (TC 3.A.1.117) family.</text>
</comment>
<evidence type="ECO:0000256" key="7">
    <source>
        <dbReference type="ARBA" id="ARBA00022840"/>
    </source>
</evidence>
<dbReference type="InterPro" id="IPR017871">
    <property type="entry name" value="ABC_transporter-like_CS"/>
</dbReference>
<keyword evidence="6 15" id="KW-0378">Hydrolase</keyword>
<dbReference type="InterPro" id="IPR003593">
    <property type="entry name" value="AAA+_ATPase"/>
</dbReference>
<evidence type="ECO:0000256" key="4">
    <source>
        <dbReference type="ARBA" id="ARBA00022692"/>
    </source>
</evidence>
<evidence type="ECO:0000313" key="16">
    <source>
        <dbReference type="Proteomes" id="UP001208888"/>
    </source>
</evidence>
<reference evidence="15" key="1">
    <citation type="submission" date="2022-06" db="EMBL/GenBank/DDBJ databases">
        <title>Dynamics of rice microbiomes reveals core vertical transmitted seed endophytes.</title>
        <authorList>
            <person name="Liao K."/>
            <person name="Zhang X."/>
        </authorList>
    </citation>
    <scope>NUCLEOTIDE SEQUENCE</scope>
    <source>
        <strain evidence="15">JT1-17</strain>
    </source>
</reference>
<evidence type="ECO:0000259" key="14">
    <source>
        <dbReference type="PROSITE" id="PS50990"/>
    </source>
</evidence>
<comment type="subcellular location">
    <subcellularLocation>
        <location evidence="1">Cell membrane</location>
        <topology evidence="1">Multi-pass membrane protein</topology>
    </subcellularLocation>
</comment>
<feature type="transmembrane region" description="Helical" evidence="11">
    <location>
        <begin position="166"/>
        <end position="186"/>
    </location>
</feature>
<feature type="transmembrane region" description="Helical" evidence="11">
    <location>
        <begin position="235"/>
        <end position="254"/>
    </location>
</feature>
<feature type="domain" description="Peptidase C39" evidence="14">
    <location>
        <begin position="11"/>
        <end position="130"/>
    </location>
</feature>
<feature type="domain" description="ABC transporter" evidence="12">
    <location>
        <begin position="481"/>
        <end position="713"/>
    </location>
</feature>
<dbReference type="Gene3D" id="1.20.1560.10">
    <property type="entry name" value="ABC transporter type 1, transmembrane domain"/>
    <property type="match status" value="1"/>
</dbReference>
<dbReference type="GO" id="GO:0008559">
    <property type="term" value="F:ABC-type xenobiotic transporter activity"/>
    <property type="evidence" value="ECO:0007669"/>
    <property type="project" value="UniProtKB-EC"/>
</dbReference>
<dbReference type="GO" id="GO:0016887">
    <property type="term" value="F:ATP hydrolysis activity"/>
    <property type="evidence" value="ECO:0007669"/>
    <property type="project" value="InterPro"/>
</dbReference>
<dbReference type="Proteomes" id="UP001208888">
    <property type="component" value="Unassembled WGS sequence"/>
</dbReference>
<evidence type="ECO:0000259" key="12">
    <source>
        <dbReference type="PROSITE" id="PS50893"/>
    </source>
</evidence>
<keyword evidence="9 11" id="KW-0472">Membrane</keyword>
<dbReference type="InterPro" id="IPR003439">
    <property type="entry name" value="ABC_transporter-like_ATP-bd"/>
</dbReference>
<feature type="transmembrane region" description="Helical" evidence="11">
    <location>
        <begin position="206"/>
        <end position="223"/>
    </location>
</feature>
<dbReference type="PANTHER" id="PTHR43394">
    <property type="entry name" value="ATP-DEPENDENT PERMEASE MDL1, MITOCHONDRIAL"/>
    <property type="match status" value="1"/>
</dbReference>
<dbReference type="PROSITE" id="PS50929">
    <property type="entry name" value="ABC_TM1F"/>
    <property type="match status" value="1"/>
</dbReference>
<dbReference type="GO" id="GO:0015421">
    <property type="term" value="F:ABC-type oligopeptide transporter activity"/>
    <property type="evidence" value="ECO:0007669"/>
    <property type="project" value="TreeGrafter"/>
</dbReference>
<keyword evidence="5" id="KW-0547">Nucleotide-binding</keyword>
<proteinExistence type="inferred from homology"/>
<name>A0AAJ1CWJ2_PANAN</name>
<organism evidence="15 16">
    <name type="scientific">Pantoea ananas</name>
    <name type="common">Erwinia uredovora</name>
    <dbReference type="NCBI Taxonomy" id="553"/>
    <lineage>
        <taxon>Bacteria</taxon>
        <taxon>Pseudomonadati</taxon>
        <taxon>Pseudomonadota</taxon>
        <taxon>Gammaproteobacteria</taxon>
        <taxon>Enterobacterales</taxon>
        <taxon>Erwiniaceae</taxon>
        <taxon>Pantoea</taxon>
    </lineage>
</organism>
<dbReference type="AlphaFoldDB" id="A0AAJ1CWJ2"/>
<comment type="catalytic activity">
    <reaction evidence="10">
        <text>ATP + H2O + xenobioticSide 1 = ADP + phosphate + xenobioticSide 2.</text>
        <dbReference type="EC" id="7.6.2.2"/>
    </reaction>
</comment>
<evidence type="ECO:0000256" key="3">
    <source>
        <dbReference type="ARBA" id="ARBA00012191"/>
    </source>
</evidence>
<dbReference type="SMART" id="SM00382">
    <property type="entry name" value="AAA"/>
    <property type="match status" value="1"/>
</dbReference>
<protein>
    <recommendedName>
        <fullName evidence="3">ABC-type xenobiotic transporter</fullName>
        <ecNumber evidence="3">7.6.2.2</ecNumber>
    </recommendedName>
</protein>
<dbReference type="Gene3D" id="3.40.50.300">
    <property type="entry name" value="P-loop containing nucleotide triphosphate hydrolases"/>
    <property type="match status" value="1"/>
</dbReference>
<dbReference type="PANTHER" id="PTHR43394:SF1">
    <property type="entry name" value="ATP-BINDING CASSETTE SUB-FAMILY B MEMBER 10, MITOCHONDRIAL"/>
    <property type="match status" value="1"/>
</dbReference>
<keyword evidence="7 15" id="KW-0067">ATP-binding</keyword>
<comment type="caution">
    <text evidence="15">The sequence shown here is derived from an EMBL/GenBank/DDBJ whole genome shotgun (WGS) entry which is preliminary data.</text>
</comment>
<evidence type="ECO:0000256" key="2">
    <source>
        <dbReference type="ARBA" id="ARBA00006526"/>
    </source>
</evidence>
<dbReference type="Pfam" id="PF03412">
    <property type="entry name" value="Peptidase_C39"/>
    <property type="match status" value="1"/>
</dbReference>
<dbReference type="PROSITE" id="PS50893">
    <property type="entry name" value="ABC_TRANSPORTER_2"/>
    <property type="match status" value="1"/>
</dbReference>
<keyword evidence="8 11" id="KW-1133">Transmembrane helix</keyword>
<evidence type="ECO:0000256" key="5">
    <source>
        <dbReference type="ARBA" id="ARBA00022741"/>
    </source>
</evidence>
<evidence type="ECO:0000256" key="1">
    <source>
        <dbReference type="ARBA" id="ARBA00004651"/>
    </source>
</evidence>
<accession>A0AAJ1CWJ2</accession>
<evidence type="ECO:0000256" key="6">
    <source>
        <dbReference type="ARBA" id="ARBA00022801"/>
    </source>
</evidence>
<sequence length="713" mass="79135">MENIIPKIVYQAETNECALACISMLAETQGIDAPLDMLREHYPASAHGTALSTLCEILSDLAIPTYPVAFDLDELAKIPLPAILHYGASHYVLLAYRQGSYVYVMNPAIGEQLLPIAALRAEISGYALVLDNDAISKKPSVAAQNRTRRFRALEWMSLKQTAGIPGIYRLMLLAFLISLTLFIMPVMVSSAINNVFSSGGETEFPYAYYLLAFVVSTLLAFIVRSVTERFIKRFVVMQSVSGFASLLMNSLSFFEKRSPGEIYSRFSHWQMAAAQKIELDNGLRTDWVVGIIALAVMCYISPSLAAISAVGVTLMGLVSVWAIFRDRFYTQQIQVKSAEQSDFLLESIQGFATLKSAGLNSQRQTAFAGFAASLFDVRQKQKVYEQVKSSLYQLIGSLEMVLFMLLALPLLKDNRISLGEFFAYSFVRQIFTAYITQIFFSVLQKNQLYVIDTRAADLFPQAKKDEDAGAIVPPVNFIQQLSYRALQFAYEPGRPVLNDISLTVSRGETLAIVGESGAGKSTLLKVITGLMAPQSGEILVDGQPVSARQAQKLFFLQSQGDILFNTSVLQNITLFDRHCDVQKQRRIDHSLRGLKLTDVIDSLPGKQNALIRESHPALSLGQRQRLMLARAMYSDRPVMVLDEPTANLDEPTALQVMQTLIDHCREYGKTLIAVTHSETALPLFDRICVLRNEQMQDLQDTAAINSGPQGEKA</sequence>
<gene>
    <name evidence="15" type="ORF">NB703_001163</name>
</gene>
<keyword evidence="4 11" id="KW-0812">Transmembrane</keyword>
<dbReference type="InterPro" id="IPR011527">
    <property type="entry name" value="ABC1_TM_dom"/>
</dbReference>
<evidence type="ECO:0000256" key="9">
    <source>
        <dbReference type="ARBA" id="ARBA00023136"/>
    </source>
</evidence>
<dbReference type="InterPro" id="IPR036640">
    <property type="entry name" value="ABC1_TM_sf"/>
</dbReference>
<dbReference type="RefSeq" id="WP_028724541.1">
    <property type="nucleotide sequence ID" value="NZ_CP168166.1"/>
</dbReference>
<dbReference type="EMBL" id="JANFVX010000003">
    <property type="protein sequence ID" value="MCW0343070.1"/>
    <property type="molecule type" value="Genomic_DNA"/>
</dbReference>
<dbReference type="CDD" id="cd03228">
    <property type="entry name" value="ABCC_MRP_Like"/>
    <property type="match status" value="1"/>
</dbReference>
<dbReference type="PROSITE" id="PS50990">
    <property type="entry name" value="PEPTIDASE_C39"/>
    <property type="match status" value="1"/>
</dbReference>
<feature type="transmembrane region" description="Helical" evidence="11">
    <location>
        <begin position="423"/>
        <end position="443"/>
    </location>
</feature>
<dbReference type="Gene3D" id="3.90.70.10">
    <property type="entry name" value="Cysteine proteinases"/>
    <property type="match status" value="1"/>
</dbReference>
<evidence type="ECO:0000259" key="13">
    <source>
        <dbReference type="PROSITE" id="PS50929"/>
    </source>
</evidence>
<dbReference type="GO" id="GO:0005886">
    <property type="term" value="C:plasma membrane"/>
    <property type="evidence" value="ECO:0007669"/>
    <property type="project" value="UniProtKB-SubCell"/>
</dbReference>
<feature type="transmembrane region" description="Helical" evidence="11">
    <location>
        <begin position="291"/>
        <end position="324"/>
    </location>
</feature>
<feature type="transmembrane region" description="Helical" evidence="11">
    <location>
        <begin position="391"/>
        <end position="411"/>
    </location>
</feature>
<dbReference type="Pfam" id="PF00005">
    <property type="entry name" value="ABC_tran"/>
    <property type="match status" value="1"/>
</dbReference>
<dbReference type="GO" id="GO:0008233">
    <property type="term" value="F:peptidase activity"/>
    <property type="evidence" value="ECO:0007669"/>
    <property type="project" value="InterPro"/>
</dbReference>
<evidence type="ECO:0000256" key="10">
    <source>
        <dbReference type="ARBA" id="ARBA00034018"/>
    </source>
</evidence>
<dbReference type="SUPFAM" id="SSF90123">
    <property type="entry name" value="ABC transporter transmembrane region"/>
    <property type="match status" value="1"/>
</dbReference>
<dbReference type="InterPro" id="IPR027417">
    <property type="entry name" value="P-loop_NTPase"/>
</dbReference>
<feature type="domain" description="ABC transmembrane type-1" evidence="13">
    <location>
        <begin position="170"/>
        <end position="447"/>
    </location>
</feature>
<dbReference type="EC" id="7.6.2.2" evidence="3"/>
<dbReference type="PROSITE" id="PS00211">
    <property type="entry name" value="ABC_TRANSPORTER_1"/>
    <property type="match status" value="1"/>
</dbReference>
<dbReference type="InterPro" id="IPR005074">
    <property type="entry name" value="Peptidase_C39"/>
</dbReference>
<dbReference type="GO" id="GO:0005524">
    <property type="term" value="F:ATP binding"/>
    <property type="evidence" value="ECO:0007669"/>
    <property type="project" value="UniProtKB-KW"/>
</dbReference>
<dbReference type="InterPro" id="IPR039421">
    <property type="entry name" value="Type_1_exporter"/>
</dbReference>
<dbReference type="Pfam" id="PF00664">
    <property type="entry name" value="ABC_membrane"/>
    <property type="match status" value="1"/>
</dbReference>
<evidence type="ECO:0000256" key="8">
    <source>
        <dbReference type="ARBA" id="ARBA00022989"/>
    </source>
</evidence>
<evidence type="ECO:0000256" key="11">
    <source>
        <dbReference type="SAM" id="Phobius"/>
    </source>
</evidence>